<feature type="domain" description="Histidine kinase" evidence="10">
    <location>
        <begin position="410"/>
        <end position="631"/>
    </location>
</feature>
<evidence type="ECO:0000256" key="1">
    <source>
        <dbReference type="ARBA" id="ARBA00000085"/>
    </source>
</evidence>
<evidence type="ECO:0000256" key="5">
    <source>
        <dbReference type="ARBA" id="ARBA00022741"/>
    </source>
</evidence>
<dbReference type="SMART" id="SM00388">
    <property type="entry name" value="HisKA"/>
    <property type="match status" value="1"/>
</dbReference>
<dbReference type="PANTHER" id="PTHR43711">
    <property type="entry name" value="TWO-COMPONENT HISTIDINE KINASE"/>
    <property type="match status" value="1"/>
</dbReference>
<dbReference type="SUPFAM" id="SSF47384">
    <property type="entry name" value="Homodimeric domain of signal transducing histidine kinase"/>
    <property type="match status" value="1"/>
</dbReference>
<dbReference type="Pfam" id="PF02518">
    <property type="entry name" value="HATPase_c"/>
    <property type="match status" value="1"/>
</dbReference>
<dbReference type="Pfam" id="PF00512">
    <property type="entry name" value="HisKA"/>
    <property type="match status" value="1"/>
</dbReference>
<evidence type="ECO:0000256" key="2">
    <source>
        <dbReference type="ARBA" id="ARBA00012438"/>
    </source>
</evidence>
<proteinExistence type="predicted"/>
<dbReference type="InterPro" id="IPR003661">
    <property type="entry name" value="HisK_dim/P_dom"/>
</dbReference>
<dbReference type="Gene3D" id="3.40.50.2300">
    <property type="match status" value="1"/>
</dbReference>
<evidence type="ECO:0000256" key="8">
    <source>
        <dbReference type="ARBA" id="ARBA00023012"/>
    </source>
</evidence>
<name>A0A1G9IEG1_9FIRM</name>
<dbReference type="Gene3D" id="1.10.287.130">
    <property type="match status" value="1"/>
</dbReference>
<dbReference type="AlphaFoldDB" id="A0A1G9IEG1"/>
<dbReference type="InterPro" id="IPR036097">
    <property type="entry name" value="HisK_dim/P_sf"/>
</dbReference>
<dbReference type="PROSITE" id="PS50109">
    <property type="entry name" value="HIS_KIN"/>
    <property type="match status" value="1"/>
</dbReference>
<dbReference type="Proteomes" id="UP000199068">
    <property type="component" value="Unassembled WGS sequence"/>
</dbReference>
<dbReference type="FunFam" id="3.30.565.10:FF:000037">
    <property type="entry name" value="Hybrid sensor histidine kinase/response regulator"/>
    <property type="match status" value="1"/>
</dbReference>
<dbReference type="SUPFAM" id="SSF55874">
    <property type="entry name" value="ATPase domain of HSP90 chaperone/DNA topoisomerase II/histidine kinase"/>
    <property type="match status" value="1"/>
</dbReference>
<protein>
    <recommendedName>
        <fullName evidence="2">histidine kinase</fullName>
        <ecNumber evidence="2">2.7.13.3</ecNumber>
    </recommendedName>
</protein>
<dbReference type="GO" id="GO:0000155">
    <property type="term" value="F:phosphorelay sensor kinase activity"/>
    <property type="evidence" value="ECO:0007669"/>
    <property type="project" value="InterPro"/>
</dbReference>
<gene>
    <name evidence="11" type="ORF">SAMN04515677_101211</name>
</gene>
<keyword evidence="9" id="KW-0472">Membrane</keyword>
<dbReference type="GO" id="GO:0005524">
    <property type="term" value="F:ATP binding"/>
    <property type="evidence" value="ECO:0007669"/>
    <property type="project" value="UniProtKB-KW"/>
</dbReference>
<dbReference type="EMBL" id="FNGW01000001">
    <property type="protein sequence ID" value="SDL23512.1"/>
    <property type="molecule type" value="Genomic_DNA"/>
</dbReference>
<evidence type="ECO:0000256" key="3">
    <source>
        <dbReference type="ARBA" id="ARBA00022553"/>
    </source>
</evidence>
<evidence type="ECO:0000313" key="11">
    <source>
        <dbReference type="EMBL" id="SDL23512.1"/>
    </source>
</evidence>
<feature type="transmembrane region" description="Helical" evidence="9">
    <location>
        <begin position="361"/>
        <end position="381"/>
    </location>
</feature>
<dbReference type="PANTHER" id="PTHR43711:SF26">
    <property type="entry name" value="SENSOR HISTIDINE KINASE RCSC"/>
    <property type="match status" value="1"/>
</dbReference>
<keyword evidence="6 11" id="KW-0418">Kinase</keyword>
<dbReference type="PRINTS" id="PR00344">
    <property type="entry name" value="BCTRLSENSOR"/>
</dbReference>
<keyword evidence="12" id="KW-1185">Reference proteome</keyword>
<dbReference type="InterPro" id="IPR004358">
    <property type="entry name" value="Sig_transdc_His_kin-like_C"/>
</dbReference>
<dbReference type="InterPro" id="IPR003594">
    <property type="entry name" value="HATPase_dom"/>
</dbReference>
<dbReference type="SMART" id="SM00387">
    <property type="entry name" value="HATPase_c"/>
    <property type="match status" value="1"/>
</dbReference>
<dbReference type="RefSeq" id="WP_092722001.1">
    <property type="nucleotide sequence ID" value="NZ_FNGW01000001.1"/>
</dbReference>
<comment type="catalytic activity">
    <reaction evidence="1">
        <text>ATP + protein L-histidine = ADP + protein N-phospho-L-histidine.</text>
        <dbReference type="EC" id="2.7.13.3"/>
    </reaction>
</comment>
<keyword evidence="4" id="KW-0808">Transferase</keyword>
<keyword evidence="3" id="KW-0597">Phosphoprotein</keyword>
<dbReference type="STRING" id="1121325.SAMN04515677_101211"/>
<reference evidence="11 12" key="1">
    <citation type="submission" date="2016-10" db="EMBL/GenBank/DDBJ databases">
        <authorList>
            <person name="de Groot N.N."/>
        </authorList>
    </citation>
    <scope>NUCLEOTIDE SEQUENCE [LARGE SCALE GENOMIC DNA]</scope>
    <source>
        <strain evidence="11 12">DSM 797</strain>
    </source>
</reference>
<keyword evidence="5" id="KW-0547">Nucleotide-binding</keyword>
<keyword evidence="9" id="KW-1133">Transmembrane helix</keyword>
<evidence type="ECO:0000256" key="7">
    <source>
        <dbReference type="ARBA" id="ARBA00022840"/>
    </source>
</evidence>
<organism evidence="11 12">
    <name type="scientific">Romboutsia lituseburensis DSM 797</name>
    <dbReference type="NCBI Taxonomy" id="1121325"/>
    <lineage>
        <taxon>Bacteria</taxon>
        <taxon>Bacillati</taxon>
        <taxon>Bacillota</taxon>
        <taxon>Clostridia</taxon>
        <taxon>Peptostreptococcales</taxon>
        <taxon>Peptostreptococcaceae</taxon>
        <taxon>Romboutsia</taxon>
    </lineage>
</organism>
<evidence type="ECO:0000256" key="6">
    <source>
        <dbReference type="ARBA" id="ARBA00022777"/>
    </source>
</evidence>
<dbReference type="EC" id="2.7.13.3" evidence="2"/>
<evidence type="ECO:0000256" key="9">
    <source>
        <dbReference type="SAM" id="Phobius"/>
    </source>
</evidence>
<evidence type="ECO:0000256" key="4">
    <source>
        <dbReference type="ARBA" id="ARBA00022679"/>
    </source>
</evidence>
<dbReference type="InterPro" id="IPR036890">
    <property type="entry name" value="HATPase_C_sf"/>
</dbReference>
<dbReference type="PROSITE" id="PS51257">
    <property type="entry name" value="PROKAR_LIPOPROTEIN"/>
    <property type="match status" value="1"/>
</dbReference>
<dbReference type="InterPro" id="IPR050736">
    <property type="entry name" value="Sensor_HK_Regulatory"/>
</dbReference>
<evidence type="ECO:0000259" key="10">
    <source>
        <dbReference type="PROSITE" id="PS50109"/>
    </source>
</evidence>
<keyword evidence="7" id="KW-0067">ATP-binding</keyword>
<sequence length="657" mass="76266">MGGKLLKHILGIILCAMISFSCVQKIYSDDNKHEGFNVLILNSYHQGHYWESNILDGLKKYMEKHKEDNINFNVEYLDFRNKNDIEYIDSLKEMLNKKYHKGSIDAIYTVDDEAYESFKREVFNKKSSFYKIPLVFSGVDNKQRCCTKEKQYMSGIYHTDDSKNLISMIKRLNPDVKNINVITEESLYCKSVRSEIDNAIKIYADNTINIRYMESDYIQDIVYKLNELEYADNSINIIAGEFQNKASLKYLNPKDTIKIIKQSSKNAIYSNDQTYMNASILGGCIDIGQEQAAIIGEMILKIKNGQPIYAIPYEIEPVAKEYIDYNSVYEYNINPFNISKESKIINKKNYQILVPIWMKNLIILVIFFIIVATILCFNHVVNRKKDRKKREEEYAKAQERDKLKTDFIVNLSHELRTPINIILGTTKVLERNIMNENINKLDTVNKLNNINQNSYRLLKISNNIIDITKVESGMFNLKMQNCNIVNIVEEIFTSSVEFANKKSLKMIFDTDEEEIIIAIDKFQIQRVILNLLSNAIKFTNSKGYINVYIKKDYRYVLIEVKDSGVGIPEDKINKIFYRFYQVDSLMTRKSEGSGIGLCIVKDIVEIHGGKIEVESKINLGTTFRIYLPRKIIEDETSDDNLHILDIESVVNLEMSDI</sequence>
<dbReference type="InterPro" id="IPR005467">
    <property type="entry name" value="His_kinase_dom"/>
</dbReference>
<dbReference type="CDD" id="cd00082">
    <property type="entry name" value="HisKA"/>
    <property type="match status" value="1"/>
</dbReference>
<accession>A0A1G9IEG1</accession>
<dbReference type="CDD" id="cd16922">
    <property type="entry name" value="HATPase_EvgS-ArcB-TorS-like"/>
    <property type="match status" value="1"/>
</dbReference>
<evidence type="ECO:0000313" key="12">
    <source>
        <dbReference type="Proteomes" id="UP000199068"/>
    </source>
</evidence>
<dbReference type="Gene3D" id="3.30.565.10">
    <property type="entry name" value="Histidine kinase-like ATPase, C-terminal domain"/>
    <property type="match status" value="1"/>
</dbReference>
<keyword evidence="9" id="KW-0812">Transmembrane</keyword>
<keyword evidence="8" id="KW-0902">Two-component regulatory system</keyword>